<sequence length="228" mass="25994">MTAELTQDILILDVAQRLKPGILMAEEELYHGPAQVPTLPFCITFSLSGTRPFLHALNMAKPSRELLQGLREYMEEEDFLLEISCWAWEYCMKFPQEAPSQWEHPLEFTTLHSEYREIFEGRAAEFCEQEGLDLQELLEGVAASLRDDPGETRALIDSLTASEDYLSFCRFMQQVRQRRDWAEGRDVVPLPDLEDVLLGGADENSPPKASLGRGLPKVVEEETLDNME</sequence>
<keyword evidence="5" id="KW-0966">Cell projection</keyword>
<comment type="caution">
    <text evidence="8">The sequence shown here is derived from an EMBL/GenBank/DDBJ whole genome shotgun (WGS) entry which is preliminary data.</text>
</comment>
<reference evidence="8 9" key="1">
    <citation type="submission" date="2016-02" db="EMBL/GenBank/DDBJ databases">
        <title>Genome analysis of coral dinoflagellate symbionts highlights evolutionary adaptations to a symbiotic lifestyle.</title>
        <authorList>
            <person name="Aranda M."/>
            <person name="Li Y."/>
            <person name="Liew Y.J."/>
            <person name="Baumgarten S."/>
            <person name="Simakov O."/>
            <person name="Wilson M."/>
            <person name="Piel J."/>
            <person name="Ashoor H."/>
            <person name="Bougouffa S."/>
            <person name="Bajic V.B."/>
            <person name="Ryu T."/>
            <person name="Ravasi T."/>
            <person name="Bayer T."/>
            <person name="Micklem G."/>
            <person name="Kim H."/>
            <person name="Bhak J."/>
            <person name="Lajeunesse T.C."/>
            <person name="Voolstra C.R."/>
        </authorList>
    </citation>
    <scope>NUCLEOTIDE SEQUENCE [LARGE SCALE GENOMIC DNA]</scope>
    <source>
        <strain evidence="8 9">CCMP2467</strain>
    </source>
</reference>
<keyword evidence="4" id="KW-0969">Cilium</keyword>
<keyword evidence="9" id="KW-1185">Reference proteome</keyword>
<gene>
    <name evidence="8" type="ORF">AK812_SmicGene2654</name>
</gene>
<feature type="domain" description="BART" evidence="7">
    <location>
        <begin position="66"/>
        <end position="178"/>
    </location>
</feature>
<evidence type="ECO:0000256" key="5">
    <source>
        <dbReference type="ARBA" id="ARBA00023273"/>
    </source>
</evidence>
<keyword evidence="3" id="KW-0963">Cytoplasm</keyword>
<protein>
    <recommendedName>
        <fullName evidence="7">BART domain-containing protein</fullName>
    </recommendedName>
</protein>
<feature type="region of interest" description="Disordered" evidence="6">
    <location>
        <begin position="196"/>
        <end position="228"/>
    </location>
</feature>
<name>A0A1Q9F0X3_SYMMI</name>
<dbReference type="Proteomes" id="UP000186817">
    <property type="component" value="Unassembled WGS sequence"/>
</dbReference>
<evidence type="ECO:0000256" key="4">
    <source>
        <dbReference type="ARBA" id="ARBA00023069"/>
    </source>
</evidence>
<dbReference type="Pfam" id="PF11527">
    <property type="entry name" value="ARL2_Bind_BART"/>
    <property type="match status" value="1"/>
</dbReference>
<evidence type="ECO:0000259" key="7">
    <source>
        <dbReference type="Pfam" id="PF11527"/>
    </source>
</evidence>
<dbReference type="InterPro" id="IPR023379">
    <property type="entry name" value="BART_dom"/>
</dbReference>
<evidence type="ECO:0000313" key="8">
    <source>
        <dbReference type="EMBL" id="OLQ13364.1"/>
    </source>
</evidence>
<evidence type="ECO:0000313" key="9">
    <source>
        <dbReference type="Proteomes" id="UP000186817"/>
    </source>
</evidence>
<evidence type="ECO:0000256" key="3">
    <source>
        <dbReference type="ARBA" id="ARBA00022490"/>
    </source>
</evidence>
<evidence type="ECO:0000256" key="1">
    <source>
        <dbReference type="ARBA" id="ARBA00004138"/>
    </source>
</evidence>
<evidence type="ECO:0000256" key="2">
    <source>
        <dbReference type="ARBA" id="ARBA00004496"/>
    </source>
</evidence>
<dbReference type="InterPro" id="IPR042541">
    <property type="entry name" value="BART_sf"/>
</dbReference>
<evidence type="ECO:0000256" key="6">
    <source>
        <dbReference type="SAM" id="MobiDB-lite"/>
    </source>
</evidence>
<accession>A0A1Q9F0X3</accession>
<dbReference type="GO" id="GO:0005929">
    <property type="term" value="C:cilium"/>
    <property type="evidence" value="ECO:0007669"/>
    <property type="project" value="UniProtKB-SubCell"/>
</dbReference>
<dbReference type="AlphaFoldDB" id="A0A1Q9F0X3"/>
<dbReference type="GO" id="GO:0005737">
    <property type="term" value="C:cytoplasm"/>
    <property type="evidence" value="ECO:0007669"/>
    <property type="project" value="UniProtKB-SubCell"/>
</dbReference>
<dbReference type="EMBL" id="LSRX01000029">
    <property type="protein sequence ID" value="OLQ13364.1"/>
    <property type="molecule type" value="Genomic_DNA"/>
</dbReference>
<dbReference type="Gene3D" id="1.20.1520.10">
    <property type="entry name" value="ADP-ribosylation factor-like 2-binding protein, domain"/>
    <property type="match status" value="1"/>
</dbReference>
<organism evidence="8 9">
    <name type="scientific">Symbiodinium microadriaticum</name>
    <name type="common">Dinoflagellate</name>
    <name type="synonym">Zooxanthella microadriatica</name>
    <dbReference type="NCBI Taxonomy" id="2951"/>
    <lineage>
        <taxon>Eukaryota</taxon>
        <taxon>Sar</taxon>
        <taxon>Alveolata</taxon>
        <taxon>Dinophyceae</taxon>
        <taxon>Suessiales</taxon>
        <taxon>Symbiodiniaceae</taxon>
        <taxon>Symbiodinium</taxon>
    </lineage>
</organism>
<comment type="subcellular location">
    <subcellularLocation>
        <location evidence="1">Cell projection</location>
        <location evidence="1">Cilium</location>
    </subcellularLocation>
    <subcellularLocation>
        <location evidence="2">Cytoplasm</location>
    </subcellularLocation>
</comment>
<proteinExistence type="predicted"/>
<dbReference type="OrthoDB" id="308100at2759"/>